<keyword evidence="1" id="KW-0812">Transmembrane</keyword>
<accession>U2J936</accession>
<name>U2J936_9SPHI</name>
<gene>
    <name evidence="2" type="ORF">M472_10325</name>
</gene>
<evidence type="ECO:0000313" key="3">
    <source>
        <dbReference type="Proteomes" id="UP000016584"/>
    </source>
</evidence>
<keyword evidence="1" id="KW-0472">Membrane</keyword>
<dbReference type="EMBL" id="ATDL01000015">
    <property type="protein sequence ID" value="ERJ59168.1"/>
    <property type="molecule type" value="Genomic_DNA"/>
</dbReference>
<comment type="caution">
    <text evidence="2">The sequence shown here is derived from an EMBL/GenBank/DDBJ whole genome shotgun (WGS) entry which is preliminary data.</text>
</comment>
<organism evidence="2 3">
    <name type="scientific">Sphingobacterium paucimobilis HER1398</name>
    <dbReference type="NCBI Taxonomy" id="1346330"/>
    <lineage>
        <taxon>Bacteria</taxon>
        <taxon>Pseudomonadati</taxon>
        <taxon>Bacteroidota</taxon>
        <taxon>Sphingobacteriia</taxon>
        <taxon>Sphingobacteriales</taxon>
        <taxon>Sphingobacteriaceae</taxon>
        <taxon>Sphingobacterium</taxon>
    </lineage>
</organism>
<reference evidence="2 3" key="1">
    <citation type="journal article" date="2013" name="Genome Announc.">
        <title>The Draft Genome Sequence of Sphingomonas paucimobilis Strain HER1398 (Proteobacteria), Host to the Giant PAU Phage, Indicates That It Is a Member of the Genus Sphingobacterium (Bacteroidetes).</title>
        <authorList>
            <person name="White R.A.III."/>
            <person name="Suttle C.A."/>
        </authorList>
    </citation>
    <scope>NUCLEOTIDE SEQUENCE [LARGE SCALE GENOMIC DNA]</scope>
    <source>
        <strain evidence="2 3">HER1398</strain>
    </source>
</reference>
<protein>
    <submittedName>
        <fullName evidence="2">Uncharacterized protein</fullName>
    </submittedName>
</protein>
<feature type="transmembrane region" description="Helical" evidence="1">
    <location>
        <begin position="30"/>
        <end position="52"/>
    </location>
</feature>
<dbReference type="Proteomes" id="UP000016584">
    <property type="component" value="Unassembled WGS sequence"/>
</dbReference>
<dbReference type="STRING" id="1346330.M472_10325"/>
<evidence type="ECO:0000313" key="2">
    <source>
        <dbReference type="EMBL" id="ERJ59168.1"/>
    </source>
</evidence>
<evidence type="ECO:0000256" key="1">
    <source>
        <dbReference type="SAM" id="Phobius"/>
    </source>
</evidence>
<proteinExistence type="predicted"/>
<sequence>MVLIKSALSFGDIRTESKLLKKISNRSRDAAGELTILLVSTIFRTLSIGIFFL</sequence>
<dbReference type="AlphaFoldDB" id="U2J936"/>
<keyword evidence="3" id="KW-1185">Reference proteome</keyword>
<keyword evidence="1" id="KW-1133">Transmembrane helix</keyword>